<gene>
    <name evidence="2" type="ORF">SAMN04487931_101441</name>
</gene>
<dbReference type="Proteomes" id="UP000199608">
    <property type="component" value="Unassembled WGS sequence"/>
</dbReference>
<dbReference type="SUPFAM" id="SSF51905">
    <property type="entry name" value="FAD/NAD(P)-binding domain"/>
    <property type="match status" value="1"/>
</dbReference>
<dbReference type="RefSeq" id="WP_092229966.1">
    <property type="nucleotide sequence ID" value="NZ_FNLL01000001.1"/>
</dbReference>
<dbReference type="InterPro" id="IPR002938">
    <property type="entry name" value="FAD-bd"/>
</dbReference>
<dbReference type="GO" id="GO:0071949">
    <property type="term" value="F:FAD binding"/>
    <property type="evidence" value="ECO:0007669"/>
    <property type="project" value="InterPro"/>
</dbReference>
<dbReference type="Gene3D" id="3.50.50.60">
    <property type="entry name" value="FAD/NAD(P)-binding domain"/>
    <property type="match status" value="1"/>
</dbReference>
<dbReference type="AlphaFoldDB" id="A0A1H2DQ23"/>
<feature type="domain" description="FAD-binding" evidence="1">
    <location>
        <begin position="2"/>
        <end position="47"/>
    </location>
</feature>
<dbReference type="Pfam" id="PF01494">
    <property type="entry name" value="FAD_binding_3"/>
    <property type="match status" value="1"/>
</dbReference>
<dbReference type="InterPro" id="IPR036188">
    <property type="entry name" value="FAD/NAD-bd_sf"/>
</dbReference>
<organism evidence="2 3">
    <name type="scientific">Desulfobacula phenolica</name>
    <dbReference type="NCBI Taxonomy" id="90732"/>
    <lineage>
        <taxon>Bacteria</taxon>
        <taxon>Pseudomonadati</taxon>
        <taxon>Thermodesulfobacteriota</taxon>
        <taxon>Desulfobacteria</taxon>
        <taxon>Desulfobacterales</taxon>
        <taxon>Desulfobacteraceae</taxon>
        <taxon>Desulfobacula</taxon>
    </lineage>
</organism>
<sequence length="365" mass="41173">MFDVAIIGAGPAGTAAAFDLLLKGLKVLIMDKYEFPRKKACAGGITPKGYHLFGYDISSMVKRECSTVKISPHNKKSFFIKDNNTLCYMTKREDLDLFSLNKVMEKGADFRVIKKIQSIEETPLFVEIHTDSECFRASYLIGSDGANSIVRRFVSKGRFYQKQFAIEADVKIDRPDMYHMEFDFSKSRNGYYWIFPKDDHVNIGIYSVDSNARLQTQQLFDYADEKLHSKRLDAVKGYPVCTGGFDYRPDLKRILLAGDAAGLSERLLGEGIFFAVKSGQAAAWAILEAELHALSARDLYLEKLKAIQADLRVYDLSSKWFYTFPGFSLAAVSFPFIHKRFAKGYADGKTITQILYGKAAATKSR</sequence>
<keyword evidence="3" id="KW-1185">Reference proteome</keyword>
<reference evidence="3" key="1">
    <citation type="submission" date="2016-10" db="EMBL/GenBank/DDBJ databases">
        <authorList>
            <person name="Varghese N."/>
            <person name="Submissions S."/>
        </authorList>
    </citation>
    <scope>NUCLEOTIDE SEQUENCE [LARGE SCALE GENOMIC DNA]</scope>
    <source>
        <strain evidence="3">DSM 3384</strain>
    </source>
</reference>
<dbReference type="InterPro" id="IPR050407">
    <property type="entry name" value="Geranylgeranyl_reductase"/>
</dbReference>
<dbReference type="InterPro" id="IPR011777">
    <property type="entry name" value="Geranylgeranyl_Rdtase_fam"/>
</dbReference>
<dbReference type="NCBIfam" id="TIGR02032">
    <property type="entry name" value="GG-red-SF"/>
    <property type="match status" value="1"/>
</dbReference>
<evidence type="ECO:0000313" key="3">
    <source>
        <dbReference type="Proteomes" id="UP000199608"/>
    </source>
</evidence>
<evidence type="ECO:0000259" key="1">
    <source>
        <dbReference type="Pfam" id="PF01494"/>
    </source>
</evidence>
<evidence type="ECO:0000313" key="2">
    <source>
        <dbReference type="EMBL" id="SDT84916.1"/>
    </source>
</evidence>
<protein>
    <submittedName>
        <fullName evidence="2">Geranylgeranyl reductase family</fullName>
    </submittedName>
</protein>
<accession>A0A1H2DQ23</accession>
<proteinExistence type="predicted"/>
<dbReference type="GO" id="GO:0016628">
    <property type="term" value="F:oxidoreductase activity, acting on the CH-CH group of donors, NAD or NADP as acceptor"/>
    <property type="evidence" value="ECO:0007669"/>
    <property type="project" value="InterPro"/>
</dbReference>
<dbReference type="PANTHER" id="PTHR42685:SF22">
    <property type="entry name" value="CONDITIONED MEDIUM FACTOR RECEPTOR 1"/>
    <property type="match status" value="1"/>
</dbReference>
<name>A0A1H2DQ23_9BACT</name>
<dbReference type="PRINTS" id="PR00420">
    <property type="entry name" value="RNGMNOXGNASE"/>
</dbReference>
<dbReference type="PANTHER" id="PTHR42685">
    <property type="entry name" value="GERANYLGERANYL DIPHOSPHATE REDUCTASE"/>
    <property type="match status" value="1"/>
</dbReference>
<dbReference type="EMBL" id="FNLL01000001">
    <property type="protein sequence ID" value="SDT84916.1"/>
    <property type="molecule type" value="Genomic_DNA"/>
</dbReference>